<protein>
    <submittedName>
        <fullName evidence="1">Uncharacterized protein</fullName>
    </submittedName>
</protein>
<reference evidence="2" key="1">
    <citation type="journal article" date="2023" name="Front. Plant Sci.">
        <title>Chromosomal-level genome assembly of Melastoma candidum provides insights into trichome evolution.</title>
        <authorList>
            <person name="Zhong Y."/>
            <person name="Wu W."/>
            <person name="Sun C."/>
            <person name="Zou P."/>
            <person name="Liu Y."/>
            <person name="Dai S."/>
            <person name="Zhou R."/>
        </authorList>
    </citation>
    <scope>NUCLEOTIDE SEQUENCE [LARGE SCALE GENOMIC DNA]</scope>
</reference>
<sequence>MDSLVPTGPSKLNSRAPFIASYDLFEFPIADALSSDARTYSVHVSWLQGLQGTLRRLVDCLPCSSDNKTLKRWFFIDKRAG</sequence>
<proteinExistence type="predicted"/>
<organism evidence="1 2">
    <name type="scientific">Melastoma candidum</name>
    <dbReference type="NCBI Taxonomy" id="119954"/>
    <lineage>
        <taxon>Eukaryota</taxon>
        <taxon>Viridiplantae</taxon>
        <taxon>Streptophyta</taxon>
        <taxon>Embryophyta</taxon>
        <taxon>Tracheophyta</taxon>
        <taxon>Spermatophyta</taxon>
        <taxon>Magnoliopsida</taxon>
        <taxon>eudicotyledons</taxon>
        <taxon>Gunneridae</taxon>
        <taxon>Pentapetalae</taxon>
        <taxon>rosids</taxon>
        <taxon>malvids</taxon>
        <taxon>Myrtales</taxon>
        <taxon>Melastomataceae</taxon>
        <taxon>Melastomatoideae</taxon>
        <taxon>Melastomateae</taxon>
        <taxon>Melastoma</taxon>
    </lineage>
</organism>
<evidence type="ECO:0000313" key="2">
    <source>
        <dbReference type="Proteomes" id="UP001057402"/>
    </source>
</evidence>
<dbReference type="Proteomes" id="UP001057402">
    <property type="component" value="Chromosome 4"/>
</dbReference>
<dbReference type="EMBL" id="CM042883">
    <property type="protein sequence ID" value="KAI4372458.1"/>
    <property type="molecule type" value="Genomic_DNA"/>
</dbReference>
<keyword evidence="2" id="KW-1185">Reference proteome</keyword>
<accession>A0ACB9R1R1</accession>
<gene>
    <name evidence="1" type="ORF">MLD38_010684</name>
</gene>
<comment type="caution">
    <text evidence="1">The sequence shown here is derived from an EMBL/GenBank/DDBJ whole genome shotgun (WGS) entry which is preliminary data.</text>
</comment>
<name>A0ACB9R1R1_9MYRT</name>
<evidence type="ECO:0000313" key="1">
    <source>
        <dbReference type="EMBL" id="KAI4372458.1"/>
    </source>
</evidence>